<keyword evidence="4 5" id="KW-0642">Proline metabolism</keyword>
<proteinExistence type="inferred from homology"/>
<keyword evidence="5" id="KW-0274">FAD</keyword>
<comment type="cofactor">
    <cofactor evidence="5">
        <name>FAD</name>
        <dbReference type="ChEBI" id="CHEBI:57692"/>
    </cofactor>
</comment>
<evidence type="ECO:0000259" key="6">
    <source>
        <dbReference type="Pfam" id="PF01619"/>
    </source>
</evidence>
<feature type="domain" description="Proline dehydrogenase" evidence="6">
    <location>
        <begin position="30"/>
        <end position="260"/>
    </location>
</feature>
<dbReference type="Gene3D" id="3.20.20.220">
    <property type="match status" value="1"/>
</dbReference>
<evidence type="ECO:0000256" key="1">
    <source>
        <dbReference type="ARBA" id="ARBA00004739"/>
    </source>
</evidence>
<dbReference type="InterPro" id="IPR015659">
    <property type="entry name" value="Proline_oxidase"/>
</dbReference>
<comment type="caution">
    <text evidence="7">The sequence shown here is derived from an EMBL/GenBank/DDBJ whole genome shotgun (WGS) entry which is preliminary data.</text>
</comment>
<dbReference type="InterPro" id="IPR029041">
    <property type="entry name" value="FAD-linked_oxidoreductase-like"/>
</dbReference>
<keyword evidence="5" id="KW-0285">Flavoprotein</keyword>
<dbReference type="EC" id="1.5.5.2" evidence="5"/>
<comment type="pathway">
    <text evidence="1">Amino-acid degradation; L-proline degradation into L-glutamate; L-glutamate from L-proline: step 1/2.</text>
</comment>
<dbReference type="SUPFAM" id="SSF51730">
    <property type="entry name" value="FAD-linked oxidoreductase"/>
    <property type="match status" value="1"/>
</dbReference>
<keyword evidence="8" id="KW-1185">Reference proteome</keyword>
<dbReference type="GO" id="GO:0005739">
    <property type="term" value="C:mitochondrion"/>
    <property type="evidence" value="ECO:0007669"/>
    <property type="project" value="TreeGrafter"/>
</dbReference>
<protein>
    <recommendedName>
        <fullName evidence="5">Proline dehydrogenase</fullName>
        <ecNumber evidence="5">1.5.5.2</ecNumber>
    </recommendedName>
</protein>
<comment type="catalytic activity">
    <reaction evidence="5">
        <text>L-proline + a quinone = (S)-1-pyrroline-5-carboxylate + a quinol + H(+)</text>
        <dbReference type="Rhea" id="RHEA:23784"/>
        <dbReference type="ChEBI" id="CHEBI:15378"/>
        <dbReference type="ChEBI" id="CHEBI:17388"/>
        <dbReference type="ChEBI" id="CHEBI:24646"/>
        <dbReference type="ChEBI" id="CHEBI:60039"/>
        <dbReference type="ChEBI" id="CHEBI:132124"/>
        <dbReference type="EC" id="1.5.5.2"/>
    </reaction>
</comment>
<dbReference type="AlphaFoldDB" id="A0AAV4V374"/>
<gene>
    <name evidence="7" type="primary">slgA</name>
    <name evidence="7" type="ORF">CEXT_612931</name>
</gene>
<name>A0AAV4V374_CAEEX</name>
<sequence>MGELKQYQPYEEFADRRKYHSVARTYFYLDEAQCEKNMETFLKCINAVAGSTQSTGFAAIKMTALGRPQLLMQLSEVIAQTRKFFCCVTGEEKRIALLNMTPEVLEHKLEDYNINTGEKDVKEFLQHMDYDKKGLMNLFCWSGLVDMKYVISDLFKVPNIKTGTIEPIISALTEEEEEMFRNMMRRLHHIAKVAREKDVRVMIDAEQSYFQPAISRITMELMRKYNKEKAIIFNTYQCYLKEAYNNIVLDLNWQTDKIFTLGPNLSEELTWNKRVFEPRRLATRIPSTPATRLPVTCTTESSRRFCTASSKKVIGKLPSWWRLTTRILFDSQSTRWRRWALSPSTK</sequence>
<evidence type="ECO:0000313" key="7">
    <source>
        <dbReference type="EMBL" id="GIY64144.1"/>
    </source>
</evidence>
<dbReference type="Proteomes" id="UP001054945">
    <property type="component" value="Unassembled WGS sequence"/>
</dbReference>
<keyword evidence="3 5" id="KW-0560">Oxidoreductase</keyword>
<reference evidence="7 8" key="1">
    <citation type="submission" date="2021-06" db="EMBL/GenBank/DDBJ databases">
        <title>Caerostris extrusa draft genome.</title>
        <authorList>
            <person name="Kono N."/>
            <person name="Arakawa K."/>
        </authorList>
    </citation>
    <scope>NUCLEOTIDE SEQUENCE [LARGE SCALE GENOMIC DNA]</scope>
</reference>
<dbReference type="Pfam" id="PF01619">
    <property type="entry name" value="Pro_dh"/>
    <property type="match status" value="1"/>
</dbReference>
<dbReference type="EMBL" id="BPLR01013838">
    <property type="protein sequence ID" value="GIY64144.1"/>
    <property type="molecule type" value="Genomic_DNA"/>
</dbReference>
<dbReference type="PANTHER" id="PTHR13914">
    <property type="entry name" value="PROLINE OXIDASE"/>
    <property type="match status" value="1"/>
</dbReference>
<evidence type="ECO:0000313" key="8">
    <source>
        <dbReference type="Proteomes" id="UP001054945"/>
    </source>
</evidence>
<comment type="function">
    <text evidence="5">Converts proline to delta-1-pyrroline-5-carboxylate.</text>
</comment>
<dbReference type="GO" id="GO:0071949">
    <property type="term" value="F:FAD binding"/>
    <property type="evidence" value="ECO:0007669"/>
    <property type="project" value="TreeGrafter"/>
</dbReference>
<dbReference type="InterPro" id="IPR002872">
    <property type="entry name" value="Proline_DH_dom"/>
</dbReference>
<dbReference type="PANTHER" id="PTHR13914:SF0">
    <property type="entry name" value="PROLINE DEHYDROGENASE 1, MITOCHONDRIAL"/>
    <property type="match status" value="1"/>
</dbReference>
<dbReference type="GO" id="GO:0004657">
    <property type="term" value="F:proline dehydrogenase activity"/>
    <property type="evidence" value="ECO:0007669"/>
    <property type="project" value="UniProtKB-EC"/>
</dbReference>
<dbReference type="GO" id="GO:0010133">
    <property type="term" value="P:L-proline catabolic process to L-glutamate"/>
    <property type="evidence" value="ECO:0007669"/>
    <property type="project" value="TreeGrafter"/>
</dbReference>
<evidence type="ECO:0000256" key="3">
    <source>
        <dbReference type="ARBA" id="ARBA00023002"/>
    </source>
</evidence>
<organism evidence="7 8">
    <name type="scientific">Caerostris extrusa</name>
    <name type="common">Bark spider</name>
    <name type="synonym">Caerostris bankana</name>
    <dbReference type="NCBI Taxonomy" id="172846"/>
    <lineage>
        <taxon>Eukaryota</taxon>
        <taxon>Metazoa</taxon>
        <taxon>Ecdysozoa</taxon>
        <taxon>Arthropoda</taxon>
        <taxon>Chelicerata</taxon>
        <taxon>Arachnida</taxon>
        <taxon>Araneae</taxon>
        <taxon>Araneomorphae</taxon>
        <taxon>Entelegynae</taxon>
        <taxon>Araneoidea</taxon>
        <taxon>Araneidae</taxon>
        <taxon>Caerostris</taxon>
    </lineage>
</organism>
<evidence type="ECO:0000256" key="2">
    <source>
        <dbReference type="ARBA" id="ARBA00005869"/>
    </source>
</evidence>
<accession>A0AAV4V374</accession>
<evidence type="ECO:0000256" key="5">
    <source>
        <dbReference type="RuleBase" id="RU364054"/>
    </source>
</evidence>
<comment type="similarity">
    <text evidence="2 5">Belongs to the proline oxidase family.</text>
</comment>
<evidence type="ECO:0000256" key="4">
    <source>
        <dbReference type="ARBA" id="ARBA00023062"/>
    </source>
</evidence>